<keyword evidence="7" id="KW-0067">ATP-binding</keyword>
<dbReference type="PANTHER" id="PTHR10344">
    <property type="entry name" value="THYMIDYLATE KINASE"/>
    <property type="match status" value="1"/>
</dbReference>
<dbReference type="GO" id="GO:0004550">
    <property type="term" value="F:nucleoside diphosphate kinase activity"/>
    <property type="evidence" value="ECO:0007669"/>
    <property type="project" value="TreeGrafter"/>
</dbReference>
<dbReference type="GO" id="GO:0006227">
    <property type="term" value="P:dUDP biosynthetic process"/>
    <property type="evidence" value="ECO:0007669"/>
    <property type="project" value="TreeGrafter"/>
</dbReference>
<dbReference type="PANTHER" id="PTHR10344:SF1">
    <property type="entry name" value="THYMIDYLATE KINASE"/>
    <property type="match status" value="1"/>
</dbReference>
<dbReference type="EMBL" id="AMZH03005114">
    <property type="protein sequence ID" value="RRT67220.1"/>
    <property type="molecule type" value="Genomic_DNA"/>
</dbReference>
<keyword evidence="3" id="KW-0808">Transferase</keyword>
<name>A0A444FZL6_ENSVE</name>
<dbReference type="InterPro" id="IPR027417">
    <property type="entry name" value="P-loop_NTPase"/>
</dbReference>
<protein>
    <recommendedName>
        <fullName evidence="2">dTMP kinase</fullName>
        <ecNumber evidence="2">2.7.4.9</ecNumber>
    </recommendedName>
</protein>
<evidence type="ECO:0000256" key="4">
    <source>
        <dbReference type="ARBA" id="ARBA00022727"/>
    </source>
</evidence>
<dbReference type="GO" id="GO:0006233">
    <property type="term" value="P:dTDP biosynthetic process"/>
    <property type="evidence" value="ECO:0007669"/>
    <property type="project" value="InterPro"/>
</dbReference>
<accession>A0A444FZL6</accession>
<evidence type="ECO:0000256" key="5">
    <source>
        <dbReference type="ARBA" id="ARBA00022741"/>
    </source>
</evidence>
<dbReference type="InterPro" id="IPR018095">
    <property type="entry name" value="Thymidylate_kin_CS"/>
</dbReference>
<dbReference type="EC" id="2.7.4.9" evidence="2"/>
<keyword evidence="6" id="KW-0418">Kinase</keyword>
<dbReference type="GO" id="GO:0006235">
    <property type="term" value="P:dTTP biosynthetic process"/>
    <property type="evidence" value="ECO:0007669"/>
    <property type="project" value="TreeGrafter"/>
</dbReference>
<comment type="pathway">
    <text evidence="1">Pyrimidine metabolism; dTTP biosynthesis.</text>
</comment>
<dbReference type="PROSITE" id="PS01331">
    <property type="entry name" value="THYMIDYLATE_KINASE"/>
    <property type="match status" value="1"/>
</dbReference>
<dbReference type="Gene3D" id="3.40.50.300">
    <property type="entry name" value="P-loop containing nucleotide triphosphate hydrolases"/>
    <property type="match status" value="1"/>
</dbReference>
<keyword evidence="5" id="KW-0547">Nucleotide-binding</keyword>
<proteinExistence type="predicted"/>
<evidence type="ECO:0000256" key="7">
    <source>
        <dbReference type="ARBA" id="ARBA00022840"/>
    </source>
</evidence>
<dbReference type="GO" id="GO:0005829">
    <property type="term" value="C:cytosol"/>
    <property type="evidence" value="ECO:0007669"/>
    <property type="project" value="TreeGrafter"/>
</dbReference>
<reference evidence="8 9" key="1">
    <citation type="journal article" date="2014" name="Agronomy (Basel)">
        <title>A Draft Genome Sequence for Ensete ventricosum, the Drought-Tolerant Tree Against Hunger.</title>
        <authorList>
            <person name="Harrison J."/>
            <person name="Moore K.A."/>
            <person name="Paszkiewicz K."/>
            <person name="Jones T."/>
            <person name="Grant M."/>
            <person name="Ambacheew D."/>
            <person name="Muzemil S."/>
            <person name="Studholme D.J."/>
        </authorList>
    </citation>
    <scope>NUCLEOTIDE SEQUENCE [LARGE SCALE GENOMIC DNA]</scope>
</reference>
<evidence type="ECO:0000256" key="3">
    <source>
        <dbReference type="ARBA" id="ARBA00022679"/>
    </source>
</evidence>
<comment type="caution">
    <text evidence="8">The sequence shown here is derived from an EMBL/GenBank/DDBJ whole genome shotgun (WGS) entry which is preliminary data.</text>
</comment>
<dbReference type="GO" id="GO:0005634">
    <property type="term" value="C:nucleus"/>
    <property type="evidence" value="ECO:0007669"/>
    <property type="project" value="TreeGrafter"/>
</dbReference>
<dbReference type="GO" id="GO:0005739">
    <property type="term" value="C:mitochondrion"/>
    <property type="evidence" value="ECO:0007669"/>
    <property type="project" value="TreeGrafter"/>
</dbReference>
<sequence length="148" mass="16912">MSGTSLIIDRYSYSGVAFSAAKGLDVEWCKLSSSIMRTTCAFFLYYCSAFNVHHSEICNLYPMQKAAERGGYGTERYEKLEFQKKVAEHYRTLYDASWKVAFISEFYPQIVDGDLPVETLEEQIRELALGCMLTCQKGKPLSILWQAK</sequence>
<dbReference type="AlphaFoldDB" id="A0A444FZL6"/>
<organism evidence="8 9">
    <name type="scientific">Ensete ventricosum</name>
    <name type="common">Abyssinian banana</name>
    <name type="synonym">Musa ensete</name>
    <dbReference type="NCBI Taxonomy" id="4639"/>
    <lineage>
        <taxon>Eukaryota</taxon>
        <taxon>Viridiplantae</taxon>
        <taxon>Streptophyta</taxon>
        <taxon>Embryophyta</taxon>
        <taxon>Tracheophyta</taxon>
        <taxon>Spermatophyta</taxon>
        <taxon>Magnoliopsida</taxon>
        <taxon>Liliopsida</taxon>
        <taxon>Zingiberales</taxon>
        <taxon>Musaceae</taxon>
        <taxon>Ensete</taxon>
    </lineage>
</organism>
<dbReference type="GO" id="GO:0005524">
    <property type="term" value="F:ATP binding"/>
    <property type="evidence" value="ECO:0007669"/>
    <property type="project" value="UniProtKB-KW"/>
</dbReference>
<evidence type="ECO:0000256" key="1">
    <source>
        <dbReference type="ARBA" id="ARBA00004992"/>
    </source>
</evidence>
<evidence type="ECO:0000256" key="2">
    <source>
        <dbReference type="ARBA" id="ARBA00012980"/>
    </source>
</evidence>
<dbReference type="SUPFAM" id="SSF52540">
    <property type="entry name" value="P-loop containing nucleoside triphosphate hydrolases"/>
    <property type="match status" value="1"/>
</dbReference>
<dbReference type="GO" id="GO:0004798">
    <property type="term" value="F:dTMP kinase activity"/>
    <property type="evidence" value="ECO:0007669"/>
    <property type="project" value="UniProtKB-EC"/>
</dbReference>
<gene>
    <name evidence="8" type="ORF">B296_00013829</name>
</gene>
<evidence type="ECO:0000256" key="6">
    <source>
        <dbReference type="ARBA" id="ARBA00022777"/>
    </source>
</evidence>
<keyword evidence="4" id="KW-0545">Nucleotide biosynthesis</keyword>
<evidence type="ECO:0000313" key="8">
    <source>
        <dbReference type="EMBL" id="RRT67220.1"/>
    </source>
</evidence>
<dbReference type="Proteomes" id="UP000287651">
    <property type="component" value="Unassembled WGS sequence"/>
</dbReference>
<evidence type="ECO:0000313" key="9">
    <source>
        <dbReference type="Proteomes" id="UP000287651"/>
    </source>
</evidence>